<keyword evidence="1" id="KW-1133">Transmembrane helix</keyword>
<dbReference type="STRING" id="1817832.A3J48_00050"/>
<name>A0A1F5P9C7_9BACT</name>
<reference evidence="2 3" key="1">
    <citation type="journal article" date="2016" name="Nat. Commun.">
        <title>Thousands of microbial genomes shed light on interconnected biogeochemical processes in an aquifer system.</title>
        <authorList>
            <person name="Anantharaman K."/>
            <person name="Brown C.T."/>
            <person name="Hug L.A."/>
            <person name="Sharon I."/>
            <person name="Castelle C.J."/>
            <person name="Probst A.J."/>
            <person name="Thomas B.C."/>
            <person name="Singh A."/>
            <person name="Wilkins M.J."/>
            <person name="Karaoz U."/>
            <person name="Brodie E.L."/>
            <person name="Williams K.H."/>
            <person name="Hubbard S.S."/>
            <person name="Banfield J.F."/>
        </authorList>
    </citation>
    <scope>NUCLEOTIDE SEQUENCE [LARGE SCALE GENOMIC DNA]</scope>
</reference>
<keyword evidence="1" id="KW-0472">Membrane</keyword>
<gene>
    <name evidence="2" type="ORF">A3J48_00050</name>
</gene>
<dbReference type="Proteomes" id="UP000176786">
    <property type="component" value="Unassembled WGS sequence"/>
</dbReference>
<dbReference type="EMBL" id="MFES01000002">
    <property type="protein sequence ID" value="OGE86503.1"/>
    <property type="molecule type" value="Genomic_DNA"/>
</dbReference>
<proteinExistence type="predicted"/>
<keyword evidence="1" id="KW-0812">Transmembrane</keyword>
<organism evidence="2 3">
    <name type="scientific">Candidatus Doudnabacteria bacterium RIFCSPHIGHO2_02_FULL_46_11</name>
    <dbReference type="NCBI Taxonomy" id="1817832"/>
    <lineage>
        <taxon>Bacteria</taxon>
        <taxon>Candidatus Doudnaibacteriota</taxon>
    </lineage>
</organism>
<evidence type="ECO:0008006" key="4">
    <source>
        <dbReference type="Google" id="ProtNLM"/>
    </source>
</evidence>
<comment type="caution">
    <text evidence="2">The sequence shown here is derived from an EMBL/GenBank/DDBJ whole genome shotgun (WGS) entry which is preliminary data.</text>
</comment>
<evidence type="ECO:0000313" key="3">
    <source>
        <dbReference type="Proteomes" id="UP000176786"/>
    </source>
</evidence>
<protein>
    <recommendedName>
        <fullName evidence="4">DUF2062 domain-containing protein</fullName>
    </recommendedName>
</protein>
<dbReference type="AlphaFoldDB" id="A0A1F5P9C7"/>
<sequence length="93" mass="10719">MLKLNAWAFANTFAIIDLILHPLFRLWVLISPESYVKVMHLFVEGLQLKIEPAFDLNFGNFLTSTILEAALFWILGWAVAHLYNKLNKSKLQS</sequence>
<feature type="transmembrane region" description="Helical" evidence="1">
    <location>
        <begin position="61"/>
        <end position="83"/>
    </location>
</feature>
<feature type="transmembrane region" description="Helical" evidence="1">
    <location>
        <begin position="7"/>
        <end position="30"/>
    </location>
</feature>
<evidence type="ECO:0000313" key="2">
    <source>
        <dbReference type="EMBL" id="OGE86503.1"/>
    </source>
</evidence>
<accession>A0A1F5P9C7</accession>
<evidence type="ECO:0000256" key="1">
    <source>
        <dbReference type="SAM" id="Phobius"/>
    </source>
</evidence>